<keyword evidence="2" id="KW-1185">Reference proteome</keyword>
<dbReference type="Proteomes" id="UP001279410">
    <property type="component" value="Unassembled WGS sequence"/>
</dbReference>
<sequence>MGRLNIVHDTCSQRCSHDARWYSSHCVCSHHICHKRSLRNCLHQSGLFLIKVDYQRIHAIDSNNICRSSE</sequence>
<proteinExistence type="predicted"/>
<evidence type="ECO:0000313" key="1">
    <source>
        <dbReference type="EMBL" id="GLD58557.1"/>
    </source>
</evidence>
<comment type="caution">
    <text evidence="1">The sequence shown here is derived from an EMBL/GenBank/DDBJ whole genome shotgun (WGS) entry which is preliminary data.</text>
</comment>
<organism evidence="1 2">
    <name type="scientific">Lates japonicus</name>
    <name type="common">Japanese lates</name>
    <dbReference type="NCBI Taxonomy" id="270547"/>
    <lineage>
        <taxon>Eukaryota</taxon>
        <taxon>Metazoa</taxon>
        <taxon>Chordata</taxon>
        <taxon>Craniata</taxon>
        <taxon>Vertebrata</taxon>
        <taxon>Euteleostomi</taxon>
        <taxon>Actinopterygii</taxon>
        <taxon>Neopterygii</taxon>
        <taxon>Teleostei</taxon>
        <taxon>Neoteleostei</taxon>
        <taxon>Acanthomorphata</taxon>
        <taxon>Carangaria</taxon>
        <taxon>Carangaria incertae sedis</taxon>
        <taxon>Centropomidae</taxon>
        <taxon>Lates</taxon>
    </lineage>
</organism>
<accession>A0AAD3MNX2</accession>
<dbReference type="AlphaFoldDB" id="A0AAD3MNX2"/>
<protein>
    <submittedName>
        <fullName evidence="1">Muscleblind-like protein 1 isoform X29</fullName>
    </submittedName>
</protein>
<reference evidence="1" key="1">
    <citation type="submission" date="2022-08" db="EMBL/GenBank/DDBJ databases">
        <title>Genome sequencing of akame (Lates japonicus).</title>
        <authorList>
            <person name="Hashiguchi Y."/>
            <person name="Takahashi H."/>
        </authorList>
    </citation>
    <scope>NUCLEOTIDE SEQUENCE</scope>
    <source>
        <strain evidence="1">Kochi</strain>
    </source>
</reference>
<gene>
    <name evidence="1" type="ORF">AKAME5_001066000</name>
</gene>
<dbReference type="EMBL" id="BRZM01000034">
    <property type="protein sequence ID" value="GLD58557.1"/>
    <property type="molecule type" value="Genomic_DNA"/>
</dbReference>
<name>A0AAD3MNX2_LATJO</name>
<evidence type="ECO:0000313" key="2">
    <source>
        <dbReference type="Proteomes" id="UP001279410"/>
    </source>
</evidence>